<evidence type="ECO:0000256" key="6">
    <source>
        <dbReference type="ARBA" id="ARBA00044147"/>
    </source>
</evidence>
<keyword evidence="5" id="KW-0648">Protein biosynthesis</keyword>
<reference evidence="10" key="1">
    <citation type="submission" date="2012-09" db="EMBL/GenBank/DDBJ databases">
        <authorList>
            <person name="Martin A.A."/>
        </authorList>
    </citation>
    <scope>NUCLEOTIDE SEQUENCE</scope>
</reference>
<accession>A0A0K0CTX5</accession>
<name>A0A0K0CTX5_ANGCA</name>
<dbReference type="InterPro" id="IPR000649">
    <property type="entry name" value="IF-2B-related"/>
</dbReference>
<evidence type="ECO:0000256" key="2">
    <source>
        <dbReference type="ARBA" id="ARBA00007251"/>
    </source>
</evidence>
<comment type="subunit">
    <text evidence="8">Component of the translation initiation factor 2B (eIF2B) complex which is a heterodecamer of two sets of five different subunits: alpha, beta, gamma, delta and epsilon. Subunits alpha, beta and delta comprise a regulatory subcomplex and subunits epsilon and gamma comprise a catalytic subcomplex. Within the complex, the hexameric regulatory complex resides at the center, with the two heterodimeric catalytic subcomplexes bound on opposite sides.</text>
</comment>
<sequence length="260" mass="28432">MEGLTGPWCVNRFHAIVAGRLRATSVLYKTISGIRTSLQFFVVVIPLYQSIIDEIDTLCLSFIAAFKEYLSDWTSQRQKEDRDPSSIGHDLDIAIRPQIAHLTQEGRWPLPGPLGNIVRQLKKEILKLGTVVRNDCEEENFSSAYRAISDYLLGKMKTSPNGSMVILGCSAVLSNGCVIAPKGSILVALTAKAFNIPVVVVSQTLKFVDKVQSYGRVALLTRESTEPVPPDLVTAIVTDIRVLPPSSAPAVLKAKALDLE</sequence>
<dbReference type="PANTHER" id="PTHR10233:SF14">
    <property type="entry name" value="TRANSLATION INITIATION FACTOR EIF-2B SUBUNIT DELTA"/>
    <property type="match status" value="1"/>
</dbReference>
<evidence type="ECO:0000256" key="1">
    <source>
        <dbReference type="ARBA" id="ARBA00004514"/>
    </source>
</evidence>
<dbReference type="PANTHER" id="PTHR10233">
    <property type="entry name" value="TRANSLATION INITIATION FACTOR EIF-2B"/>
    <property type="match status" value="1"/>
</dbReference>
<evidence type="ECO:0000313" key="10">
    <source>
        <dbReference type="Proteomes" id="UP000035642"/>
    </source>
</evidence>
<comment type="subcellular location">
    <subcellularLocation>
        <location evidence="1">Cytoplasm</location>
        <location evidence="1">Cytosol</location>
    </subcellularLocation>
</comment>
<protein>
    <recommendedName>
        <fullName evidence="6">Translation initiation factor eIF2B subunit delta</fullName>
    </recommendedName>
    <alternativeName>
        <fullName evidence="7">eIF2B GDP-GTP exchange factor subunit delta</fullName>
    </alternativeName>
</protein>
<evidence type="ECO:0000256" key="5">
    <source>
        <dbReference type="ARBA" id="ARBA00022917"/>
    </source>
</evidence>
<dbReference type="Gene3D" id="3.40.50.10470">
    <property type="entry name" value="Translation initiation factor eif-2b, domain 2"/>
    <property type="match status" value="1"/>
</dbReference>
<comment type="similarity">
    <text evidence="2 9">Belongs to the eIF-2B alpha/beta/delta subunits family.</text>
</comment>
<evidence type="ECO:0000256" key="7">
    <source>
        <dbReference type="ARBA" id="ARBA00044356"/>
    </source>
</evidence>
<dbReference type="InterPro" id="IPR037171">
    <property type="entry name" value="NagB/RpiA_transferase-like"/>
</dbReference>
<keyword evidence="10" id="KW-1185">Reference proteome</keyword>
<evidence type="ECO:0000256" key="8">
    <source>
        <dbReference type="ARBA" id="ARBA00046432"/>
    </source>
</evidence>
<dbReference type="SUPFAM" id="SSF100950">
    <property type="entry name" value="NagB/RpiA/CoA transferase-like"/>
    <property type="match status" value="1"/>
</dbReference>
<dbReference type="InterPro" id="IPR042529">
    <property type="entry name" value="IF_2B-like_C"/>
</dbReference>
<dbReference type="AlphaFoldDB" id="A0A0K0CTX5"/>
<reference evidence="11" key="2">
    <citation type="submission" date="2017-02" db="UniProtKB">
        <authorList>
            <consortium name="WormBaseParasite"/>
        </authorList>
    </citation>
    <scope>IDENTIFICATION</scope>
</reference>
<dbReference type="GO" id="GO:0005829">
    <property type="term" value="C:cytosol"/>
    <property type="evidence" value="ECO:0007669"/>
    <property type="project" value="UniProtKB-SubCell"/>
</dbReference>
<evidence type="ECO:0000313" key="11">
    <source>
        <dbReference type="WBParaSite" id="ACAC_0000058701-mRNA-1"/>
    </source>
</evidence>
<evidence type="ECO:0000256" key="9">
    <source>
        <dbReference type="RuleBase" id="RU003814"/>
    </source>
</evidence>
<dbReference type="STRING" id="6313.A0A0K0CTX5"/>
<dbReference type="WBParaSite" id="ACAC_0000058701-mRNA-1">
    <property type="protein sequence ID" value="ACAC_0000058701-mRNA-1"/>
    <property type="gene ID" value="ACAC_0000058701"/>
</dbReference>
<dbReference type="GO" id="GO:0003743">
    <property type="term" value="F:translation initiation factor activity"/>
    <property type="evidence" value="ECO:0007669"/>
    <property type="project" value="UniProtKB-KW"/>
</dbReference>
<evidence type="ECO:0000256" key="4">
    <source>
        <dbReference type="ARBA" id="ARBA00022540"/>
    </source>
</evidence>
<dbReference type="Proteomes" id="UP000035642">
    <property type="component" value="Unassembled WGS sequence"/>
</dbReference>
<evidence type="ECO:0000256" key="3">
    <source>
        <dbReference type="ARBA" id="ARBA00022490"/>
    </source>
</evidence>
<keyword evidence="4" id="KW-0396">Initiation factor</keyword>
<proteinExistence type="inferred from homology"/>
<organism evidence="10 11">
    <name type="scientific">Angiostrongylus cantonensis</name>
    <name type="common">Rat lungworm</name>
    <dbReference type="NCBI Taxonomy" id="6313"/>
    <lineage>
        <taxon>Eukaryota</taxon>
        <taxon>Metazoa</taxon>
        <taxon>Ecdysozoa</taxon>
        <taxon>Nematoda</taxon>
        <taxon>Chromadorea</taxon>
        <taxon>Rhabditida</taxon>
        <taxon>Rhabditina</taxon>
        <taxon>Rhabditomorpha</taxon>
        <taxon>Strongyloidea</taxon>
        <taxon>Metastrongylidae</taxon>
        <taxon>Angiostrongylus</taxon>
    </lineage>
</organism>
<dbReference type="Pfam" id="PF01008">
    <property type="entry name" value="IF-2B"/>
    <property type="match status" value="1"/>
</dbReference>
<keyword evidence="3" id="KW-0963">Cytoplasm</keyword>